<proteinExistence type="predicted"/>
<accession>A0A6A6N292</accession>
<evidence type="ECO:0000313" key="2">
    <source>
        <dbReference type="Proteomes" id="UP000467840"/>
    </source>
</evidence>
<sequence>MPNTKTNSRFDTIVRIVSKREDGFVKLCIGNEQLHFKLSAIEDLLTTIARGKIMIFGSEVTNQHTLAPASSGNASAYRPKEFQSLDQTLFTTRGIELPLFNGTPLGWLTHAEQFFELNGTRPNHKIHLAIICMEGGYCLLLGLGRIHKLLVCDELMFVPMWFRLQMGGFRVLGLRLCWVDGFSCWAGSFV</sequence>
<reference evidence="1 2" key="1">
    <citation type="journal article" date="2020" name="Mol. Plant">
        <title>The Chromosome-Based Rubber Tree Genome Provides New Insights into Spurge Genome Evolution and Rubber Biosynthesis.</title>
        <authorList>
            <person name="Liu J."/>
            <person name="Shi C."/>
            <person name="Shi C.C."/>
            <person name="Li W."/>
            <person name="Zhang Q.J."/>
            <person name="Zhang Y."/>
            <person name="Li K."/>
            <person name="Lu H.F."/>
            <person name="Shi C."/>
            <person name="Zhu S.T."/>
            <person name="Xiao Z.Y."/>
            <person name="Nan H."/>
            <person name="Yue Y."/>
            <person name="Zhu X.G."/>
            <person name="Wu Y."/>
            <person name="Hong X.N."/>
            <person name="Fan G.Y."/>
            <person name="Tong Y."/>
            <person name="Zhang D."/>
            <person name="Mao C.L."/>
            <person name="Liu Y.L."/>
            <person name="Hao S.J."/>
            <person name="Liu W.Q."/>
            <person name="Lv M.Q."/>
            <person name="Zhang H.B."/>
            <person name="Liu Y."/>
            <person name="Hu-Tang G.R."/>
            <person name="Wang J.P."/>
            <person name="Wang J.H."/>
            <person name="Sun Y.H."/>
            <person name="Ni S.B."/>
            <person name="Chen W.B."/>
            <person name="Zhang X.C."/>
            <person name="Jiao Y.N."/>
            <person name="Eichler E.E."/>
            <person name="Li G.H."/>
            <person name="Liu X."/>
            <person name="Gao L.Z."/>
        </authorList>
    </citation>
    <scope>NUCLEOTIDE SEQUENCE [LARGE SCALE GENOMIC DNA]</scope>
    <source>
        <strain evidence="2">cv. GT1</strain>
        <tissue evidence="1">Leaf</tissue>
    </source>
</reference>
<dbReference type="Proteomes" id="UP000467840">
    <property type="component" value="Chromosome 10"/>
</dbReference>
<gene>
    <name evidence="1" type="ORF">GH714_009132</name>
</gene>
<evidence type="ECO:0000313" key="1">
    <source>
        <dbReference type="EMBL" id="KAF2318583.1"/>
    </source>
</evidence>
<keyword evidence="2" id="KW-1185">Reference proteome</keyword>
<dbReference type="AlphaFoldDB" id="A0A6A6N292"/>
<organism evidence="1 2">
    <name type="scientific">Hevea brasiliensis</name>
    <name type="common">Para rubber tree</name>
    <name type="synonym">Siphonia brasiliensis</name>
    <dbReference type="NCBI Taxonomy" id="3981"/>
    <lineage>
        <taxon>Eukaryota</taxon>
        <taxon>Viridiplantae</taxon>
        <taxon>Streptophyta</taxon>
        <taxon>Embryophyta</taxon>
        <taxon>Tracheophyta</taxon>
        <taxon>Spermatophyta</taxon>
        <taxon>Magnoliopsida</taxon>
        <taxon>eudicotyledons</taxon>
        <taxon>Gunneridae</taxon>
        <taxon>Pentapetalae</taxon>
        <taxon>rosids</taxon>
        <taxon>fabids</taxon>
        <taxon>Malpighiales</taxon>
        <taxon>Euphorbiaceae</taxon>
        <taxon>Crotonoideae</taxon>
        <taxon>Micrandreae</taxon>
        <taxon>Hevea</taxon>
    </lineage>
</organism>
<protein>
    <submittedName>
        <fullName evidence="1">Uncharacterized protein</fullName>
    </submittedName>
</protein>
<comment type="caution">
    <text evidence="1">The sequence shown here is derived from an EMBL/GenBank/DDBJ whole genome shotgun (WGS) entry which is preliminary data.</text>
</comment>
<name>A0A6A6N292_HEVBR</name>
<dbReference type="EMBL" id="JAAGAX010000003">
    <property type="protein sequence ID" value="KAF2318583.1"/>
    <property type="molecule type" value="Genomic_DNA"/>
</dbReference>